<accession>A0A562MYZ3</accession>
<protein>
    <submittedName>
        <fullName evidence="2">Uncharacterized protein DUF1801</fullName>
    </submittedName>
</protein>
<proteinExistence type="predicted"/>
<dbReference type="SUPFAM" id="SSF159888">
    <property type="entry name" value="YdhG-like"/>
    <property type="match status" value="1"/>
</dbReference>
<dbReference type="Gene3D" id="3.90.1150.200">
    <property type="match status" value="1"/>
</dbReference>
<sequence length="132" mass="15676">MYLYLQHIIHMQEIQHFYLNQKEPNKSCLLALRHIILQQDTDVSETIKYGMPCFCYRKKAFCYLWTDKRTTFPYLLMVEGKHLDQVQLEAGQRLRMKTLPIDPQEDLPIDTIESILTAALNLYRNGTIKIKK</sequence>
<evidence type="ECO:0000313" key="2">
    <source>
        <dbReference type="EMBL" id="TWI25038.1"/>
    </source>
</evidence>
<evidence type="ECO:0000313" key="3">
    <source>
        <dbReference type="Proteomes" id="UP000315908"/>
    </source>
</evidence>
<organism evidence="2 3">
    <name type="scientific">Sphingobacterium siyangense</name>
    <dbReference type="NCBI Taxonomy" id="459529"/>
    <lineage>
        <taxon>Bacteria</taxon>
        <taxon>Pseudomonadati</taxon>
        <taxon>Bacteroidota</taxon>
        <taxon>Sphingobacteriia</taxon>
        <taxon>Sphingobacteriales</taxon>
        <taxon>Sphingobacteriaceae</taxon>
        <taxon>Sphingobacterium</taxon>
    </lineage>
</organism>
<name>A0A562MYZ3_9SPHI</name>
<dbReference type="Proteomes" id="UP000315908">
    <property type="component" value="Unassembled WGS sequence"/>
</dbReference>
<gene>
    <name evidence="2" type="ORF">IQ31_00628</name>
</gene>
<evidence type="ECO:0000259" key="1">
    <source>
        <dbReference type="Pfam" id="PF08818"/>
    </source>
</evidence>
<comment type="caution">
    <text evidence="2">The sequence shown here is derived from an EMBL/GenBank/DDBJ whole genome shotgun (WGS) entry which is preliminary data.</text>
</comment>
<dbReference type="InterPro" id="IPR014922">
    <property type="entry name" value="YdhG-like"/>
</dbReference>
<feature type="domain" description="YdhG-like" evidence="1">
    <location>
        <begin position="26"/>
        <end position="120"/>
    </location>
</feature>
<reference evidence="2 3" key="1">
    <citation type="journal article" date="2015" name="Stand. Genomic Sci.">
        <title>Genomic Encyclopedia of Bacterial and Archaeal Type Strains, Phase III: the genomes of soil and plant-associated and newly described type strains.</title>
        <authorList>
            <person name="Whitman W.B."/>
            <person name="Woyke T."/>
            <person name="Klenk H.P."/>
            <person name="Zhou Y."/>
            <person name="Lilburn T.G."/>
            <person name="Beck B.J."/>
            <person name="De Vos P."/>
            <person name="Vandamme P."/>
            <person name="Eisen J.A."/>
            <person name="Garrity G."/>
            <person name="Hugenholtz P."/>
            <person name="Kyrpides N.C."/>
        </authorList>
    </citation>
    <scope>NUCLEOTIDE SEQUENCE [LARGE SCALE GENOMIC DNA]</scope>
    <source>
        <strain evidence="2 3">CGMCC 1.6855</strain>
    </source>
</reference>
<dbReference type="Pfam" id="PF08818">
    <property type="entry name" value="DUF1801"/>
    <property type="match status" value="1"/>
</dbReference>
<dbReference type="EMBL" id="VLKR01000002">
    <property type="protein sequence ID" value="TWI25038.1"/>
    <property type="molecule type" value="Genomic_DNA"/>
</dbReference>
<dbReference type="AlphaFoldDB" id="A0A562MYZ3"/>